<comment type="similarity">
    <text evidence="2">Belongs to the threonine aldolase family.</text>
</comment>
<name>A0A8G2BTU8_9BACT</name>
<sequence length="346" mass="38583">MQNWNKMRSFASDNNSGVHPLVMDAVVNANDNHAIGYGDDPWTTDAVNKIKSVFGEVASPFFVFNGTGANSIALQAVTRPFNSIICAETAHINVDECGAPARMTGCAVVTISTPDGKLTPELIKPRLHNFGVCHHSQPKAVYISQVSELGTVYTIEEVKAIADLLHSNSMYLHMDGARLANACAYLKCSMKQLTVDAGVDILSFGGTKNGMMMGEAVVSFRPEITENLQYYRKQSAQLASKLRYLSAQFIPYLENNLWLENALRANISAGKLAEILKQYPQVKFTQKIESNQLFFTIPSEALKKLQEEYFFYMWNEEINEVRLVTSWDTTGEDIAHFEQVLKEIFA</sequence>
<evidence type="ECO:0000259" key="4">
    <source>
        <dbReference type="Pfam" id="PF01212"/>
    </source>
</evidence>
<evidence type="ECO:0000256" key="3">
    <source>
        <dbReference type="ARBA" id="ARBA00022898"/>
    </source>
</evidence>
<dbReference type="InterPro" id="IPR001597">
    <property type="entry name" value="ArAA_b-elim_lyase/Thr_aldolase"/>
</dbReference>
<protein>
    <submittedName>
        <fullName evidence="5">L-threonine aldolase</fullName>
    </submittedName>
</protein>
<evidence type="ECO:0000313" key="5">
    <source>
        <dbReference type="EMBL" id="SEF44782.1"/>
    </source>
</evidence>
<evidence type="ECO:0000313" key="6">
    <source>
        <dbReference type="Proteomes" id="UP000236725"/>
    </source>
</evidence>
<keyword evidence="3" id="KW-0663">Pyridoxal phosphate</keyword>
<dbReference type="PANTHER" id="PTHR48097:SF5">
    <property type="entry name" value="LOW SPECIFICITY L-THREONINE ALDOLASE"/>
    <property type="match status" value="1"/>
</dbReference>
<dbReference type="EMBL" id="FNVS01000001">
    <property type="protein sequence ID" value="SEF44782.1"/>
    <property type="molecule type" value="Genomic_DNA"/>
</dbReference>
<proteinExistence type="inferred from homology"/>
<gene>
    <name evidence="5" type="ORF">SAMN05444001_101233</name>
</gene>
<dbReference type="AlphaFoldDB" id="A0A8G2BTU8"/>
<evidence type="ECO:0000256" key="1">
    <source>
        <dbReference type="ARBA" id="ARBA00001933"/>
    </source>
</evidence>
<dbReference type="Gene3D" id="3.40.640.10">
    <property type="entry name" value="Type I PLP-dependent aspartate aminotransferase-like (Major domain)"/>
    <property type="match status" value="1"/>
</dbReference>
<dbReference type="Gene3D" id="3.90.1150.10">
    <property type="entry name" value="Aspartate Aminotransferase, domain 1"/>
    <property type="match status" value="1"/>
</dbReference>
<dbReference type="Proteomes" id="UP000236725">
    <property type="component" value="Unassembled WGS sequence"/>
</dbReference>
<dbReference type="GO" id="GO:0016829">
    <property type="term" value="F:lyase activity"/>
    <property type="evidence" value="ECO:0007669"/>
    <property type="project" value="InterPro"/>
</dbReference>
<accession>A0A8G2BTU8</accession>
<reference evidence="5 6" key="1">
    <citation type="submission" date="2016-10" db="EMBL/GenBank/DDBJ databases">
        <authorList>
            <person name="Varghese N."/>
            <person name="Submissions S."/>
        </authorList>
    </citation>
    <scope>NUCLEOTIDE SEQUENCE [LARGE SCALE GENOMIC DNA]</scope>
    <source>
        <strain evidence="5 6">DSM 29073</strain>
    </source>
</reference>
<dbReference type="PANTHER" id="PTHR48097">
    <property type="entry name" value="L-THREONINE ALDOLASE-RELATED"/>
    <property type="match status" value="1"/>
</dbReference>
<dbReference type="InterPro" id="IPR015422">
    <property type="entry name" value="PyrdxlP-dep_Trfase_small"/>
</dbReference>
<keyword evidence="6" id="KW-1185">Reference proteome</keyword>
<organism evidence="5 6">
    <name type="scientific">Parabacteroides chinchillae</name>
    <dbReference type="NCBI Taxonomy" id="871327"/>
    <lineage>
        <taxon>Bacteria</taxon>
        <taxon>Pseudomonadati</taxon>
        <taxon>Bacteroidota</taxon>
        <taxon>Bacteroidia</taxon>
        <taxon>Bacteroidales</taxon>
        <taxon>Tannerellaceae</taxon>
        <taxon>Parabacteroides</taxon>
    </lineage>
</organism>
<dbReference type="InterPro" id="IPR015424">
    <property type="entry name" value="PyrdxlP-dep_Trfase"/>
</dbReference>
<feature type="domain" description="Aromatic amino acid beta-eliminating lyase/threonine aldolase" evidence="4">
    <location>
        <begin position="10"/>
        <end position="285"/>
    </location>
</feature>
<comment type="cofactor">
    <cofactor evidence="1">
        <name>pyridoxal 5'-phosphate</name>
        <dbReference type="ChEBI" id="CHEBI:597326"/>
    </cofactor>
</comment>
<comment type="caution">
    <text evidence="5">The sequence shown here is derived from an EMBL/GenBank/DDBJ whole genome shotgun (WGS) entry which is preliminary data.</text>
</comment>
<dbReference type="GO" id="GO:0006520">
    <property type="term" value="P:amino acid metabolic process"/>
    <property type="evidence" value="ECO:0007669"/>
    <property type="project" value="InterPro"/>
</dbReference>
<dbReference type="SUPFAM" id="SSF53383">
    <property type="entry name" value="PLP-dependent transferases"/>
    <property type="match status" value="1"/>
</dbReference>
<dbReference type="CDD" id="cd06502">
    <property type="entry name" value="TA_like"/>
    <property type="match status" value="1"/>
</dbReference>
<evidence type="ECO:0000256" key="2">
    <source>
        <dbReference type="ARBA" id="ARBA00006966"/>
    </source>
</evidence>
<dbReference type="InterPro" id="IPR015421">
    <property type="entry name" value="PyrdxlP-dep_Trfase_major"/>
</dbReference>
<dbReference type="Pfam" id="PF01212">
    <property type="entry name" value="Beta_elim_lyase"/>
    <property type="match status" value="1"/>
</dbReference>